<evidence type="ECO:0000313" key="3">
    <source>
        <dbReference type="Proteomes" id="UP000263418"/>
    </source>
</evidence>
<keyword evidence="1" id="KW-1133">Transmembrane helix</keyword>
<gene>
    <name evidence="2" type="ORF">FORC53_2736</name>
</gene>
<keyword evidence="1" id="KW-0472">Membrane</keyword>
<feature type="transmembrane region" description="Helical" evidence="1">
    <location>
        <begin position="175"/>
        <end position="191"/>
    </location>
</feature>
<evidence type="ECO:0000256" key="1">
    <source>
        <dbReference type="SAM" id="Phobius"/>
    </source>
</evidence>
<accession>A0AAN1UD61</accession>
<evidence type="ECO:0008006" key="4">
    <source>
        <dbReference type="Google" id="ProtNLM"/>
    </source>
</evidence>
<keyword evidence="1" id="KW-0812">Transmembrane</keyword>
<feature type="transmembrane region" description="Helical" evidence="1">
    <location>
        <begin position="360"/>
        <end position="377"/>
    </location>
</feature>
<feature type="transmembrane region" description="Helical" evidence="1">
    <location>
        <begin position="146"/>
        <end position="168"/>
    </location>
</feature>
<dbReference type="InterPro" id="IPR002760">
    <property type="entry name" value="O_anti_polymase"/>
</dbReference>
<feature type="transmembrane region" description="Helical" evidence="1">
    <location>
        <begin position="383"/>
        <end position="403"/>
    </location>
</feature>
<proteinExistence type="predicted"/>
<dbReference type="AlphaFoldDB" id="A0AAN1UD61"/>
<dbReference type="Pfam" id="PF01901">
    <property type="entry name" value="O_anti_polymase"/>
    <property type="match status" value="1"/>
</dbReference>
<dbReference type="Proteomes" id="UP000263418">
    <property type="component" value="Chromosome 1"/>
</dbReference>
<feature type="transmembrane region" description="Helical" evidence="1">
    <location>
        <begin position="57"/>
        <end position="79"/>
    </location>
</feature>
<feature type="transmembrane region" description="Helical" evidence="1">
    <location>
        <begin position="248"/>
        <end position="267"/>
    </location>
</feature>
<feature type="transmembrane region" description="Helical" evidence="1">
    <location>
        <begin position="331"/>
        <end position="353"/>
    </location>
</feature>
<evidence type="ECO:0000313" key="2">
    <source>
        <dbReference type="EMBL" id="AXX61075.1"/>
    </source>
</evidence>
<organism evidence="2 3">
    <name type="scientific">Vibrio vulnificus</name>
    <dbReference type="NCBI Taxonomy" id="672"/>
    <lineage>
        <taxon>Bacteria</taxon>
        <taxon>Pseudomonadati</taxon>
        <taxon>Pseudomonadota</taxon>
        <taxon>Gammaproteobacteria</taxon>
        <taxon>Vibrionales</taxon>
        <taxon>Vibrionaceae</taxon>
        <taxon>Vibrio</taxon>
    </lineage>
</organism>
<dbReference type="NCBIfam" id="TIGR04370">
    <property type="entry name" value="glyco_rpt_poly"/>
    <property type="match status" value="1"/>
</dbReference>
<reference evidence="2 3" key="1">
    <citation type="submission" date="2017-01" db="EMBL/GenBank/DDBJ databases">
        <title>Complete Genome Sequence of Vibrio vulnificus FORC_053.</title>
        <authorList>
            <consortium name="Food-borne Pathogen Omics Research Center"/>
            <person name="Chung H.Y."/>
            <person name="Na E.J."/>
            <person name="Song J.S."/>
            <person name="Kim H."/>
            <person name="Lee J.-H."/>
            <person name="Ryu S."/>
            <person name="Choi S.H."/>
        </authorList>
    </citation>
    <scope>NUCLEOTIDE SEQUENCE [LARGE SCALE GENOMIC DNA]</scope>
    <source>
        <strain evidence="2 3">FORC_053</strain>
    </source>
</reference>
<sequence length="414" mass="46401">MLIKFVIYRVLSVRRIRLLDVCNPGAFFLIQFFFYFGIGVFLYFFDLIPFDVASYTIKLIFLYLMVFILSAYVISDRLIGRNAPRLQTVTVYNIKINHAFYICMVVAMFSILMLIGVHISNGFVPALGGDNINSLRVQAMVGKGRFVIPAFSLLYIANSILFSIYSLLDSKIRKILAFIILICSFFAILSFGFRSPSFYLLITVGVLNISLTSSYQEKVGLNRKLVVFFSMLVIFLVIAGLFRDGVSVSTASLNGLFYAFSVNLFNLNQIVINYPSVNNYLYGFSFINDLSAVIPGLDGEFLGNYLKEQLKLDFDGSSISATAIGEGYVNLGLIGVILHAIFTGTFSGLMYSIFARRNTIWSRLFLVIFALSFGRIVTGGVSAILFFSILPNMLLLVFFFLILKSRCKYGKVVG</sequence>
<feature type="transmembrane region" description="Helical" evidence="1">
    <location>
        <begin position="99"/>
        <end position="119"/>
    </location>
</feature>
<name>A0AAN1UD61_VIBVL</name>
<dbReference type="EMBL" id="CP019290">
    <property type="protein sequence ID" value="AXX61075.1"/>
    <property type="molecule type" value="Genomic_DNA"/>
</dbReference>
<protein>
    <recommendedName>
        <fullName evidence="4">Oligosaccharide repeat unit polymerase</fullName>
    </recommendedName>
</protein>
<feature type="transmembrane region" description="Helical" evidence="1">
    <location>
        <begin position="21"/>
        <end position="45"/>
    </location>
</feature>
<feature type="transmembrane region" description="Helical" evidence="1">
    <location>
        <begin position="225"/>
        <end position="242"/>
    </location>
</feature>